<proteinExistence type="predicted"/>
<evidence type="ECO:0000256" key="5">
    <source>
        <dbReference type="ARBA" id="ARBA00023136"/>
    </source>
</evidence>
<dbReference type="RefSeq" id="WP_007725476.1">
    <property type="nucleotide sequence ID" value="NZ_JARMEZ010000025.1"/>
</dbReference>
<dbReference type="GO" id="GO:0005886">
    <property type="term" value="C:plasma membrane"/>
    <property type="evidence" value="ECO:0007669"/>
    <property type="project" value="UniProtKB-SubCell"/>
</dbReference>
<reference evidence="7 8" key="1">
    <citation type="submission" date="2018-03" db="EMBL/GenBank/DDBJ databases">
        <title>Brevisbacillus phylogenomics.</title>
        <authorList>
            <person name="Dunlap C."/>
        </authorList>
    </citation>
    <scope>NUCLEOTIDE SEQUENCE [LARGE SCALE GENOMIC DNA]</scope>
    <source>
        <strain evidence="7 8">NRRL NRS-1210</strain>
    </source>
</reference>
<comment type="subcellular location">
    <subcellularLocation>
        <location evidence="1">Cell membrane</location>
        <topology evidence="1">Multi-pass membrane protein</topology>
    </subcellularLocation>
</comment>
<evidence type="ECO:0000313" key="7">
    <source>
        <dbReference type="EMBL" id="PSJ94852.1"/>
    </source>
</evidence>
<dbReference type="Pfam" id="PF03899">
    <property type="entry name" value="ATP-synt_I"/>
    <property type="match status" value="1"/>
</dbReference>
<gene>
    <name evidence="7" type="ORF">C7R93_15870</name>
</gene>
<protein>
    <recommendedName>
        <fullName evidence="9">ATP synthase subunit I</fullName>
    </recommendedName>
</protein>
<keyword evidence="8" id="KW-1185">Reference proteome</keyword>
<dbReference type="EMBL" id="PXZM01000023">
    <property type="protein sequence ID" value="PSJ94852.1"/>
    <property type="molecule type" value="Genomic_DNA"/>
</dbReference>
<feature type="transmembrane region" description="Helical" evidence="6">
    <location>
        <begin position="99"/>
        <end position="118"/>
    </location>
</feature>
<keyword evidence="4 6" id="KW-1133">Transmembrane helix</keyword>
<organism evidence="7 8">
    <name type="scientific">Brevibacillus fortis</name>
    <dbReference type="NCBI Taxonomy" id="2126352"/>
    <lineage>
        <taxon>Bacteria</taxon>
        <taxon>Bacillati</taxon>
        <taxon>Bacillota</taxon>
        <taxon>Bacilli</taxon>
        <taxon>Bacillales</taxon>
        <taxon>Paenibacillaceae</taxon>
        <taxon>Brevibacillus</taxon>
    </lineage>
</organism>
<dbReference type="OrthoDB" id="2475003at2"/>
<dbReference type="InterPro" id="IPR005598">
    <property type="entry name" value="ATP_synth_I"/>
</dbReference>
<feature type="transmembrane region" description="Helical" evidence="6">
    <location>
        <begin position="76"/>
        <end position="93"/>
    </location>
</feature>
<dbReference type="AlphaFoldDB" id="A0A2P7V6J8"/>
<evidence type="ECO:0000256" key="3">
    <source>
        <dbReference type="ARBA" id="ARBA00022692"/>
    </source>
</evidence>
<evidence type="ECO:0000256" key="2">
    <source>
        <dbReference type="ARBA" id="ARBA00022475"/>
    </source>
</evidence>
<accession>A0A2P7V6J8</accession>
<evidence type="ECO:0000313" key="8">
    <source>
        <dbReference type="Proteomes" id="UP000240419"/>
    </source>
</evidence>
<sequence>MEAFALAMRKTFRYSLWCMALFVILMVVLPEHKVFLQSLLLGTVTGIINTSVLASKVWVVGQMADDPNVRPKGTGTMLRFMIAGLAAYTTFLFPHMFTLSGVLLGLFLIQGISYLLVFRNSK</sequence>
<feature type="transmembrane region" description="Helical" evidence="6">
    <location>
        <begin position="12"/>
        <end position="29"/>
    </location>
</feature>
<evidence type="ECO:0000256" key="6">
    <source>
        <dbReference type="SAM" id="Phobius"/>
    </source>
</evidence>
<keyword evidence="2" id="KW-1003">Cell membrane</keyword>
<feature type="transmembrane region" description="Helical" evidence="6">
    <location>
        <begin position="35"/>
        <end position="55"/>
    </location>
</feature>
<dbReference type="Proteomes" id="UP000240419">
    <property type="component" value="Unassembled WGS sequence"/>
</dbReference>
<keyword evidence="3 6" id="KW-0812">Transmembrane</keyword>
<keyword evidence="5 6" id="KW-0472">Membrane</keyword>
<evidence type="ECO:0008006" key="9">
    <source>
        <dbReference type="Google" id="ProtNLM"/>
    </source>
</evidence>
<comment type="caution">
    <text evidence="7">The sequence shown here is derived from an EMBL/GenBank/DDBJ whole genome shotgun (WGS) entry which is preliminary data.</text>
</comment>
<evidence type="ECO:0000256" key="4">
    <source>
        <dbReference type="ARBA" id="ARBA00022989"/>
    </source>
</evidence>
<evidence type="ECO:0000256" key="1">
    <source>
        <dbReference type="ARBA" id="ARBA00004651"/>
    </source>
</evidence>
<name>A0A2P7V6J8_9BACL</name>